<dbReference type="RefSeq" id="XP_022257617.1">
    <property type="nucleotide sequence ID" value="XM_022401909.1"/>
</dbReference>
<dbReference type="PROSITE" id="PS50071">
    <property type="entry name" value="HOMEOBOX_2"/>
    <property type="match status" value="1"/>
</dbReference>
<protein>
    <submittedName>
        <fullName evidence="10">Homeobox protein ceh-19-like</fullName>
    </submittedName>
</protein>
<proteinExistence type="predicted"/>
<feature type="domain" description="Homeobox" evidence="8">
    <location>
        <begin position="144"/>
        <end position="204"/>
    </location>
</feature>
<dbReference type="Gene3D" id="1.10.10.60">
    <property type="entry name" value="Homeodomain-like"/>
    <property type="match status" value="1"/>
</dbReference>
<keyword evidence="3 5" id="KW-0371">Homeobox</keyword>
<keyword evidence="2 5" id="KW-0238">DNA-binding</keyword>
<dbReference type="Proteomes" id="UP000694941">
    <property type="component" value="Unplaced"/>
</dbReference>
<feature type="region of interest" description="Disordered" evidence="7">
    <location>
        <begin position="1"/>
        <end position="22"/>
    </location>
</feature>
<dbReference type="PANTHER" id="PTHR24333:SF5">
    <property type="entry name" value="VENT HOMEOBOX"/>
    <property type="match status" value="1"/>
</dbReference>
<dbReference type="InterPro" id="IPR017970">
    <property type="entry name" value="Homeobox_CS"/>
</dbReference>
<keyword evidence="9" id="KW-1185">Reference proteome</keyword>
<dbReference type="InterPro" id="IPR001356">
    <property type="entry name" value="HD"/>
</dbReference>
<feature type="region of interest" description="Disordered" evidence="7">
    <location>
        <begin position="101"/>
        <end position="151"/>
    </location>
</feature>
<feature type="compositionally biased region" description="Basic and acidic residues" evidence="7">
    <location>
        <begin position="115"/>
        <end position="125"/>
    </location>
</feature>
<evidence type="ECO:0000259" key="8">
    <source>
        <dbReference type="PROSITE" id="PS50071"/>
    </source>
</evidence>
<evidence type="ECO:0000256" key="5">
    <source>
        <dbReference type="PROSITE-ProRule" id="PRU00108"/>
    </source>
</evidence>
<keyword evidence="4 5" id="KW-0539">Nucleus</keyword>
<name>A0ABM1TP11_LIMPO</name>
<dbReference type="PANTHER" id="PTHR24333">
    <property type="entry name" value="HOMEO BOX HB9 LIKE A-RELATED"/>
    <property type="match status" value="1"/>
</dbReference>
<accession>A0ABM1TP11</accession>
<feature type="region of interest" description="Disordered" evidence="7">
    <location>
        <begin position="271"/>
        <end position="302"/>
    </location>
</feature>
<feature type="compositionally biased region" description="Basic and acidic residues" evidence="7">
    <location>
        <begin position="135"/>
        <end position="144"/>
    </location>
</feature>
<dbReference type="SMART" id="SM00389">
    <property type="entry name" value="HOX"/>
    <property type="match status" value="1"/>
</dbReference>
<evidence type="ECO:0000256" key="4">
    <source>
        <dbReference type="ARBA" id="ARBA00023242"/>
    </source>
</evidence>
<reference evidence="10" key="1">
    <citation type="submission" date="2025-08" db="UniProtKB">
        <authorList>
            <consortium name="RefSeq"/>
        </authorList>
    </citation>
    <scope>IDENTIFICATION</scope>
    <source>
        <tissue evidence="10">Muscle</tissue>
    </source>
</reference>
<dbReference type="SUPFAM" id="SSF46689">
    <property type="entry name" value="Homeodomain-like"/>
    <property type="match status" value="1"/>
</dbReference>
<dbReference type="Pfam" id="PF00046">
    <property type="entry name" value="Homeodomain"/>
    <property type="match status" value="1"/>
</dbReference>
<evidence type="ECO:0000313" key="10">
    <source>
        <dbReference type="RefSeq" id="XP_022257617.1"/>
    </source>
</evidence>
<organism evidence="9 10">
    <name type="scientific">Limulus polyphemus</name>
    <name type="common">Atlantic horseshoe crab</name>
    <dbReference type="NCBI Taxonomy" id="6850"/>
    <lineage>
        <taxon>Eukaryota</taxon>
        <taxon>Metazoa</taxon>
        <taxon>Ecdysozoa</taxon>
        <taxon>Arthropoda</taxon>
        <taxon>Chelicerata</taxon>
        <taxon>Merostomata</taxon>
        <taxon>Xiphosura</taxon>
        <taxon>Limulidae</taxon>
        <taxon>Limulus</taxon>
    </lineage>
</organism>
<dbReference type="GeneID" id="111089431"/>
<comment type="subcellular location">
    <subcellularLocation>
        <location evidence="1 5 6">Nucleus</location>
    </subcellularLocation>
</comment>
<dbReference type="PROSITE" id="PS00027">
    <property type="entry name" value="HOMEOBOX_1"/>
    <property type="match status" value="1"/>
</dbReference>
<sequence>MSTDRTEEQSSGKSTIKSSPPMASEFFIENLLSRQPTTNSNQAWAMVNRSNSTCSTLPIVSEERETFNVSNTCSTSSTQHAWLQNPTCADRWSAEVTVIPDSSPLATVHDEDSETDTREDLENCHVDSQSESEESTSRCRSSAERKKRPRTAFTATQIKALESEFERSKYLSVSKRMQLSKTLKLTETQIKIWFQNRRTKWKRKYTNDLEIMAQQYYQSLGVYTTRPMFIGDRLWLFGYPPGVPNPPSSSMYCLGQLPPYLPSCAGSFSTTRPSPILDPSGLSPISPPTNSLGPTGLRGPTS</sequence>
<gene>
    <name evidence="10" type="primary">LOC111089431</name>
</gene>
<evidence type="ECO:0000256" key="2">
    <source>
        <dbReference type="ARBA" id="ARBA00023125"/>
    </source>
</evidence>
<dbReference type="InterPro" id="IPR050848">
    <property type="entry name" value="Homeobox_TF"/>
</dbReference>
<dbReference type="PRINTS" id="PR00024">
    <property type="entry name" value="HOMEOBOX"/>
</dbReference>
<evidence type="ECO:0000256" key="1">
    <source>
        <dbReference type="ARBA" id="ARBA00004123"/>
    </source>
</evidence>
<evidence type="ECO:0000256" key="3">
    <source>
        <dbReference type="ARBA" id="ARBA00023155"/>
    </source>
</evidence>
<evidence type="ECO:0000256" key="6">
    <source>
        <dbReference type="RuleBase" id="RU000682"/>
    </source>
</evidence>
<feature type="compositionally biased region" description="Basic and acidic residues" evidence="7">
    <location>
        <begin position="1"/>
        <end position="10"/>
    </location>
</feature>
<dbReference type="InterPro" id="IPR020479">
    <property type="entry name" value="HD_metazoa"/>
</dbReference>
<feature type="DNA-binding region" description="Homeobox" evidence="5">
    <location>
        <begin position="146"/>
        <end position="205"/>
    </location>
</feature>
<evidence type="ECO:0000313" key="9">
    <source>
        <dbReference type="Proteomes" id="UP000694941"/>
    </source>
</evidence>
<evidence type="ECO:0000256" key="7">
    <source>
        <dbReference type="SAM" id="MobiDB-lite"/>
    </source>
</evidence>
<dbReference type="InterPro" id="IPR009057">
    <property type="entry name" value="Homeodomain-like_sf"/>
</dbReference>
<dbReference type="CDD" id="cd00086">
    <property type="entry name" value="homeodomain"/>
    <property type="match status" value="1"/>
</dbReference>